<proteinExistence type="predicted"/>
<name>F0X896_GROCL</name>
<reference evidence="2 3" key="1">
    <citation type="journal article" date="2011" name="Proc. Natl. Acad. Sci. U.S.A.">
        <title>Genome and transcriptome analyses of the mountain pine beetle-fungal symbiont Grosmannia clavigera, a lodgepole pine pathogen.</title>
        <authorList>
            <person name="DiGuistini S."/>
            <person name="Wang Y."/>
            <person name="Liao N.Y."/>
            <person name="Taylor G."/>
            <person name="Tanguay P."/>
            <person name="Feau N."/>
            <person name="Henrissat B."/>
            <person name="Chan S.K."/>
            <person name="Hesse-Orce U."/>
            <person name="Alamouti S.M."/>
            <person name="Tsui C.K.M."/>
            <person name="Docking R.T."/>
            <person name="Levasseur A."/>
            <person name="Haridas S."/>
            <person name="Robertson G."/>
            <person name="Birol I."/>
            <person name="Holt R.A."/>
            <person name="Marra M.A."/>
            <person name="Hamelin R.C."/>
            <person name="Hirst M."/>
            <person name="Jones S.J.M."/>
            <person name="Bohlmann J."/>
            <person name="Breuil C."/>
        </authorList>
    </citation>
    <scope>NUCLEOTIDE SEQUENCE [LARGE SCALE GENOMIC DNA]</scope>
    <source>
        <strain evidence="3">kw1407 / UAMH 11150</strain>
    </source>
</reference>
<dbReference type="Pfam" id="PF13450">
    <property type="entry name" value="NAD_binding_8"/>
    <property type="match status" value="1"/>
</dbReference>
<dbReference type="AlphaFoldDB" id="F0X896"/>
<dbReference type="GeneID" id="25976759"/>
<dbReference type="InterPro" id="IPR050464">
    <property type="entry name" value="Zeta_carotene_desat/Oxidored"/>
</dbReference>
<dbReference type="HOGENOM" id="CLU_028280_0_0_1"/>
<feature type="signal peptide" evidence="1">
    <location>
        <begin position="1"/>
        <end position="19"/>
    </location>
</feature>
<organism evidence="3">
    <name type="scientific">Grosmannia clavigera (strain kw1407 / UAMH 11150)</name>
    <name type="common">Blue stain fungus</name>
    <name type="synonym">Graphiocladiella clavigera</name>
    <dbReference type="NCBI Taxonomy" id="655863"/>
    <lineage>
        <taxon>Eukaryota</taxon>
        <taxon>Fungi</taxon>
        <taxon>Dikarya</taxon>
        <taxon>Ascomycota</taxon>
        <taxon>Pezizomycotina</taxon>
        <taxon>Sordariomycetes</taxon>
        <taxon>Sordariomycetidae</taxon>
        <taxon>Ophiostomatales</taxon>
        <taxon>Ophiostomataceae</taxon>
        <taxon>Leptographium</taxon>
    </lineage>
</organism>
<gene>
    <name evidence="2" type="ORF">CMQ_3637</name>
</gene>
<evidence type="ECO:0000313" key="2">
    <source>
        <dbReference type="EMBL" id="EFX05568.1"/>
    </source>
</evidence>
<dbReference type="Proteomes" id="UP000007796">
    <property type="component" value="Unassembled WGS sequence"/>
</dbReference>
<dbReference type="Gene3D" id="1.10.405.20">
    <property type="match status" value="1"/>
</dbReference>
<dbReference type="SUPFAM" id="SSF51905">
    <property type="entry name" value="FAD/NAD(P)-binding domain"/>
    <property type="match status" value="1"/>
</dbReference>
<dbReference type="GO" id="GO:0016491">
    <property type="term" value="F:oxidoreductase activity"/>
    <property type="evidence" value="ECO:0007669"/>
    <property type="project" value="TreeGrafter"/>
</dbReference>
<dbReference type="OrthoDB" id="68575at2759"/>
<protein>
    <submittedName>
        <fullName evidence="2">Amine oxidase flavin-containing superfamily</fullName>
    </submittedName>
</protein>
<sequence>MISPAYLSVVAALASCCGAFSNCSFGAQYANASYKSVDVVIVGGGSSGSNAAVHLKDAGLDVLVVEKNTQLGGMVNSWTDPSTGTVYDYGVAAYTNYTGTLDFFARLGINVTTASSLAVESTYVDMSTGLAINYTAPSLTDEVVALEKYYNISSQYADLYLPSYANWPAPTDIPEDLLLPFRDFAQKYDLDAALFLLWWTIVSGLGNMLDAPTLYVFQTFGPTTAAAFLGEAPEWVPESRRNQDIYDKIAEILGAPAVMTNSLVVSAQRLADNDGVTLVVEDQTTMAYTIVNAKRLVMAIEPTASNVEPFDMDTKETAVFAKGNWSAVNTGIITHPSLPVDGQINNLPAAAENGNYYAYPTVPFVDYFSYIGDNRWQVIVGSWYGITDVEAQAIASEAIEKMAAAGTIPATNGTKMEVLSWSNHGAMDMRVTADDLKAGYIQEQYSLQGYRSTYWTGAAFSSQLSTFLWAYNEQYLVPLVATDLT</sequence>
<dbReference type="eggNOG" id="ENOG502SIR2">
    <property type="taxonomic scope" value="Eukaryota"/>
</dbReference>
<evidence type="ECO:0000256" key="1">
    <source>
        <dbReference type="SAM" id="SignalP"/>
    </source>
</evidence>
<dbReference type="EMBL" id="GL629735">
    <property type="protein sequence ID" value="EFX05568.1"/>
    <property type="molecule type" value="Genomic_DNA"/>
</dbReference>
<dbReference type="PANTHER" id="PTHR42923:SF26">
    <property type="entry name" value="FMN REDUCTASE LOT6, PUTATIVE (AFU_ORTHOLOGUE AFUA_7G06600)-RELATED"/>
    <property type="match status" value="1"/>
</dbReference>
<dbReference type="InterPro" id="IPR036188">
    <property type="entry name" value="FAD/NAD-bd_sf"/>
</dbReference>
<feature type="chain" id="PRO_5003261937" evidence="1">
    <location>
        <begin position="20"/>
        <end position="485"/>
    </location>
</feature>
<dbReference type="InParanoid" id="F0X896"/>
<keyword evidence="3" id="KW-1185">Reference proteome</keyword>
<dbReference type="RefSeq" id="XP_014175050.1">
    <property type="nucleotide sequence ID" value="XM_014319575.1"/>
</dbReference>
<dbReference type="Gene3D" id="3.30.70.1990">
    <property type="match status" value="1"/>
</dbReference>
<dbReference type="Gene3D" id="3.50.50.60">
    <property type="entry name" value="FAD/NAD(P)-binding domain"/>
    <property type="match status" value="1"/>
</dbReference>
<keyword evidence="1" id="KW-0732">Signal</keyword>
<dbReference type="PANTHER" id="PTHR42923">
    <property type="entry name" value="PROTOPORPHYRINOGEN OXIDASE"/>
    <property type="match status" value="1"/>
</dbReference>
<accession>F0X896</accession>
<evidence type="ECO:0000313" key="3">
    <source>
        <dbReference type="Proteomes" id="UP000007796"/>
    </source>
</evidence>